<dbReference type="Gene3D" id="3.20.20.140">
    <property type="entry name" value="Metal-dependent hydrolases"/>
    <property type="match status" value="1"/>
</dbReference>
<comment type="caution">
    <text evidence="5">The sequence shown here is derived from an EMBL/GenBank/DDBJ whole genome shotgun (WGS) entry which is preliminary data.</text>
</comment>
<dbReference type="GO" id="GO:0016787">
    <property type="term" value="F:hydrolase activity"/>
    <property type="evidence" value="ECO:0007669"/>
    <property type="project" value="InterPro"/>
</dbReference>
<proteinExistence type="inferred from homology"/>
<accession>A0A2B7YRI7</accession>
<dbReference type="Pfam" id="PF04909">
    <property type="entry name" value="Amidohydro_2"/>
    <property type="match status" value="1"/>
</dbReference>
<dbReference type="PANTHER" id="PTHR21240">
    <property type="entry name" value="2-AMINO-3-CARBOXYLMUCONATE-6-SEMIALDEHYDE DECARBOXYLASE"/>
    <property type="match status" value="1"/>
</dbReference>
<evidence type="ECO:0000313" key="6">
    <source>
        <dbReference type="Proteomes" id="UP000224634"/>
    </source>
</evidence>
<dbReference type="InterPro" id="IPR032466">
    <property type="entry name" value="Metal_Hydrolase"/>
</dbReference>
<organism evidence="5 6">
    <name type="scientific">Polytolypa hystricis (strain UAMH7299)</name>
    <dbReference type="NCBI Taxonomy" id="1447883"/>
    <lineage>
        <taxon>Eukaryota</taxon>
        <taxon>Fungi</taxon>
        <taxon>Dikarya</taxon>
        <taxon>Ascomycota</taxon>
        <taxon>Pezizomycotina</taxon>
        <taxon>Eurotiomycetes</taxon>
        <taxon>Eurotiomycetidae</taxon>
        <taxon>Onygenales</taxon>
        <taxon>Onygenales incertae sedis</taxon>
        <taxon>Polytolypa</taxon>
    </lineage>
</organism>
<keyword evidence="1 3" id="KW-0210">Decarboxylase</keyword>
<evidence type="ECO:0000313" key="5">
    <source>
        <dbReference type="EMBL" id="PGH23671.1"/>
    </source>
</evidence>
<dbReference type="PANTHER" id="PTHR21240:SF31">
    <property type="entry name" value="AMIDOHYDROLASE FAMILY PROTEIN (AFU_ORTHOLOGUE AFUA_7G05840)"/>
    <property type="match status" value="1"/>
</dbReference>
<dbReference type="GO" id="GO:0019748">
    <property type="term" value="P:secondary metabolic process"/>
    <property type="evidence" value="ECO:0007669"/>
    <property type="project" value="TreeGrafter"/>
</dbReference>
<feature type="domain" description="Amidohydrolase-related" evidence="4">
    <location>
        <begin position="42"/>
        <end position="334"/>
    </location>
</feature>
<dbReference type="EMBL" id="PDNA01000021">
    <property type="protein sequence ID" value="PGH23671.1"/>
    <property type="molecule type" value="Genomic_DNA"/>
</dbReference>
<dbReference type="OrthoDB" id="432010at2759"/>
<dbReference type="AlphaFoldDB" id="A0A2B7YRI7"/>
<dbReference type="InterPro" id="IPR006680">
    <property type="entry name" value="Amidohydro-rel"/>
</dbReference>
<protein>
    <recommendedName>
        <fullName evidence="4">Amidohydrolase-related domain-containing protein</fullName>
    </recommendedName>
</protein>
<name>A0A2B7YRI7_POLH7</name>
<sequence>MRGKVTLEEAFNTPEIAAATRDVTASHYIRPDRMNDYEQDVTDMSRRRKYADDNGVGYTICSHTVPGVQGERDPAKAEKMATTVNDWIAGQIKDRRHKMGAFATLSMHNPKQATEELRRCVKDYGFHGALLNNWQLAYTPDGKETILLYDQPEYDVFWSVVQELDVPIYIHPAAPQGVLYDMQYKQRKYLIGPPLSFANDVSIHMMGLITNGVLDRFPKLQLVFGHFGEHIPFDLWRINHWLEDIEKPLGLSKTCKKTIHEYFRENIWITTSGHFSTATLQYCIGQVGADRILFSVDFPYETYDDACQWYDKAEINLTDKVKIGRENAKKLLKLHNYHDSKAPVRG</sequence>
<keyword evidence="6" id="KW-1185">Reference proteome</keyword>
<dbReference type="STRING" id="1447883.A0A2B7YRI7"/>
<gene>
    <name evidence="5" type="ORF">AJ80_02277</name>
</gene>
<dbReference type="SUPFAM" id="SSF51556">
    <property type="entry name" value="Metallo-dependent hydrolases"/>
    <property type="match status" value="1"/>
</dbReference>
<evidence type="ECO:0000259" key="4">
    <source>
        <dbReference type="Pfam" id="PF04909"/>
    </source>
</evidence>
<evidence type="ECO:0000256" key="1">
    <source>
        <dbReference type="ARBA" id="ARBA00022793"/>
    </source>
</evidence>
<comment type="similarity">
    <text evidence="3">Belongs to the metallo-dependent hydrolases superfamily.</text>
</comment>
<dbReference type="Proteomes" id="UP000224634">
    <property type="component" value="Unassembled WGS sequence"/>
</dbReference>
<evidence type="ECO:0000256" key="2">
    <source>
        <dbReference type="ARBA" id="ARBA00023239"/>
    </source>
</evidence>
<dbReference type="InterPro" id="IPR032465">
    <property type="entry name" value="ACMSD"/>
</dbReference>
<reference evidence="5 6" key="1">
    <citation type="submission" date="2017-10" db="EMBL/GenBank/DDBJ databases">
        <title>Comparative genomics in systemic dimorphic fungi from Ajellomycetaceae.</title>
        <authorList>
            <person name="Munoz J.F."/>
            <person name="Mcewen J.G."/>
            <person name="Clay O.K."/>
            <person name="Cuomo C.A."/>
        </authorList>
    </citation>
    <scope>NUCLEOTIDE SEQUENCE [LARGE SCALE GENOMIC DNA]</scope>
    <source>
        <strain evidence="5 6">UAMH7299</strain>
    </source>
</reference>
<dbReference type="GO" id="GO:0016831">
    <property type="term" value="F:carboxy-lyase activity"/>
    <property type="evidence" value="ECO:0007669"/>
    <property type="project" value="UniProtKB-KW"/>
</dbReference>
<evidence type="ECO:0000256" key="3">
    <source>
        <dbReference type="RuleBase" id="RU366045"/>
    </source>
</evidence>
<keyword evidence="2 3" id="KW-0456">Lyase</keyword>
<dbReference type="GO" id="GO:0005829">
    <property type="term" value="C:cytosol"/>
    <property type="evidence" value="ECO:0007669"/>
    <property type="project" value="TreeGrafter"/>
</dbReference>